<dbReference type="InterPro" id="IPR009669">
    <property type="entry name" value="Cys_protease_VirA/EspG"/>
</dbReference>
<proteinExistence type="predicted"/>
<dbReference type="InterPro" id="IPR043098">
    <property type="entry name" value="Cys_protease_VirA/EspG_N"/>
</dbReference>
<dbReference type="Gene3D" id="3.10.450.460">
    <property type="entry name" value="EspG protein, N-terminal domain"/>
    <property type="match status" value="1"/>
</dbReference>
<gene>
    <name evidence="1" type="ORF">ESCAB7627_1173</name>
</gene>
<evidence type="ECO:0000313" key="2">
    <source>
        <dbReference type="Proteomes" id="UP000003042"/>
    </source>
</evidence>
<evidence type="ECO:0000313" key="1">
    <source>
        <dbReference type="EMBL" id="EDS93542.1"/>
    </source>
</evidence>
<name>A0ABC9NTV6_ESCAT</name>
<sequence>MINGISQLNSAQPNTVQPNTEQQNSALLALKSVLEVSYYLGNNWLDQSWTGRILNYLGLGQCYSEYKIDDQRLLDILNILRPILPKCNEAGKTQASFADDSKLVISVKKSELIEITIITPERRDISVSLERSKQDCLLKSLPVALHMPYIQKHHSLPEMEINGPDDMRFLCNFAAKLSTAIVPYSEKTNPLSGMSPLNSIYADTFRGLGNSDVSINGVKLSREAQQLLCHFIGLKDTGSSPPLSIINRGISYDKAVEMVVKSNAGEEQKERLTAVLCQPEFVAAICSSFYQSFTVPAFLLMHERISLARQHFAEKLLNLPNAHFSINISSSSEGGLYVFNNVGTCIMASEDRDNVVGVLTMRTSYEIPLGTKCEIPELVRVIKPTYSASEAYSRR</sequence>
<reference evidence="1 2" key="1">
    <citation type="submission" date="2008-02" db="EMBL/GenBank/DDBJ databases">
        <title>Annotation of Escherichia albertii TW07627.</title>
        <authorList>
            <person name="Sutton G."/>
            <person name="Whittam T.S."/>
            <person name="Sebastian Y."/>
        </authorList>
    </citation>
    <scope>NUCLEOTIDE SEQUENCE [LARGE SCALE GENOMIC DNA]</scope>
    <source>
        <strain evidence="1 2">TW07627</strain>
    </source>
</reference>
<dbReference type="Proteomes" id="UP000003042">
    <property type="component" value="Unassembled WGS sequence"/>
</dbReference>
<organism evidence="1 2">
    <name type="scientific">Escherichia albertii (strain TW07627)</name>
    <dbReference type="NCBI Taxonomy" id="502347"/>
    <lineage>
        <taxon>Bacteria</taxon>
        <taxon>Pseudomonadati</taxon>
        <taxon>Pseudomonadota</taxon>
        <taxon>Gammaproteobacteria</taxon>
        <taxon>Enterobacterales</taxon>
        <taxon>Enterobacteriaceae</taxon>
        <taxon>Escherichia</taxon>
    </lineage>
</organism>
<dbReference type="RefSeq" id="WP_000606939.1">
    <property type="nucleotide sequence ID" value="NZ_CH991859.1"/>
</dbReference>
<comment type="caution">
    <text evidence="1">The sequence shown here is derived from an EMBL/GenBank/DDBJ whole genome shotgun (WGS) entry which is preliminary data.</text>
</comment>
<dbReference type="AlphaFoldDB" id="A0ABC9NTV6"/>
<accession>A0ABC9NTV6</accession>
<dbReference type="Pfam" id="PF06872">
    <property type="entry name" value="EspG"/>
    <property type="match status" value="1"/>
</dbReference>
<evidence type="ECO:0008006" key="3">
    <source>
        <dbReference type="Google" id="ProtNLM"/>
    </source>
</evidence>
<dbReference type="EMBL" id="ABKX01000001">
    <property type="protein sequence ID" value="EDS93542.1"/>
    <property type="molecule type" value="Genomic_DNA"/>
</dbReference>
<protein>
    <recommendedName>
        <fullName evidence="3">Secretion protein EspG</fullName>
    </recommendedName>
</protein>